<dbReference type="RefSeq" id="WP_185390218.1">
    <property type="nucleotide sequence ID" value="NZ_JAARQN010000019.1"/>
</dbReference>
<proteinExistence type="predicted"/>
<evidence type="ECO:0000313" key="2">
    <source>
        <dbReference type="Proteomes" id="UP000569903"/>
    </source>
</evidence>
<reference evidence="1 2" key="1">
    <citation type="submission" date="2020-03" db="EMBL/GenBank/DDBJ databases">
        <title>Soil Listeria distribution.</title>
        <authorList>
            <person name="Liao J."/>
            <person name="Wiedmann M."/>
        </authorList>
    </citation>
    <scope>NUCLEOTIDE SEQUENCE [LARGE SCALE GENOMIC DNA]</scope>
    <source>
        <strain evidence="1 2">FSL L7-1614</strain>
    </source>
</reference>
<dbReference type="EMBL" id="JAARQN010000019">
    <property type="protein sequence ID" value="MBC1459075.1"/>
    <property type="molecule type" value="Genomic_DNA"/>
</dbReference>
<name>A0A841Z0E2_9LIST</name>
<evidence type="ECO:0000313" key="1">
    <source>
        <dbReference type="EMBL" id="MBC1459075.1"/>
    </source>
</evidence>
<accession>A0A841Z0E2</accession>
<protein>
    <submittedName>
        <fullName evidence="1">Uncharacterized protein</fullName>
    </submittedName>
</protein>
<dbReference type="AlphaFoldDB" id="A0A841Z0E2"/>
<organism evidence="1 2">
    <name type="scientific">Listeria newyorkensis</name>
    <dbReference type="NCBI Taxonomy" id="1497681"/>
    <lineage>
        <taxon>Bacteria</taxon>
        <taxon>Bacillati</taxon>
        <taxon>Bacillota</taxon>
        <taxon>Bacilli</taxon>
        <taxon>Bacillales</taxon>
        <taxon>Listeriaceae</taxon>
        <taxon>Listeria</taxon>
    </lineage>
</organism>
<dbReference type="Proteomes" id="UP000569903">
    <property type="component" value="Unassembled WGS sequence"/>
</dbReference>
<gene>
    <name evidence="1" type="ORF">HB850_15045</name>
</gene>
<sequence>MAAIIIETKTSFEEVEIYGKDYKVDFSDAKMEDYDKARVKFDKEKNDAKADDFKRNAKVVKDCLEMFFGKEDADIIYNESRKSSFVCNHIVMQLFKVLKDKMKDFNDKKLEEYLGVEEVEEQKLSVVSE</sequence>
<comment type="caution">
    <text evidence="1">The sequence shown here is derived from an EMBL/GenBank/DDBJ whole genome shotgun (WGS) entry which is preliminary data.</text>
</comment>